<organism evidence="3 4">
    <name type="scientific">Streptomyces venezuelae</name>
    <dbReference type="NCBI Taxonomy" id="54571"/>
    <lineage>
        <taxon>Bacteria</taxon>
        <taxon>Bacillati</taxon>
        <taxon>Actinomycetota</taxon>
        <taxon>Actinomycetes</taxon>
        <taxon>Kitasatosporales</taxon>
        <taxon>Streptomycetaceae</taxon>
        <taxon>Streptomyces</taxon>
    </lineage>
</organism>
<dbReference type="AlphaFoldDB" id="A0A5P2AS57"/>
<evidence type="ECO:0008006" key="5">
    <source>
        <dbReference type="Google" id="ProtNLM"/>
    </source>
</evidence>
<feature type="signal peptide" evidence="2">
    <location>
        <begin position="1"/>
        <end position="22"/>
    </location>
</feature>
<dbReference type="RefSeq" id="WP_223834596.1">
    <property type="nucleotide sequence ID" value="NZ_CP029194.1"/>
</dbReference>
<keyword evidence="2" id="KW-0732">Signal</keyword>
<evidence type="ECO:0000313" key="4">
    <source>
        <dbReference type="Proteomes" id="UP000324106"/>
    </source>
</evidence>
<feature type="chain" id="PRO_5039585765" description="Lipoprotein" evidence="2">
    <location>
        <begin position="23"/>
        <end position="298"/>
    </location>
</feature>
<evidence type="ECO:0000256" key="2">
    <source>
        <dbReference type="SAM" id="SignalP"/>
    </source>
</evidence>
<evidence type="ECO:0000313" key="3">
    <source>
        <dbReference type="EMBL" id="QES19701.1"/>
    </source>
</evidence>
<reference evidence="3 4" key="1">
    <citation type="submission" date="2018-05" db="EMBL/GenBank/DDBJ databases">
        <title>Streptomyces venezuelae.</title>
        <authorList>
            <person name="Kim W."/>
            <person name="Lee N."/>
            <person name="Cho B.-K."/>
        </authorList>
    </citation>
    <scope>NUCLEOTIDE SEQUENCE [LARGE SCALE GENOMIC DNA]</scope>
    <source>
        <strain evidence="3 4">ATCC 15068</strain>
    </source>
</reference>
<dbReference type="Proteomes" id="UP000324106">
    <property type="component" value="Chromosome"/>
</dbReference>
<sequence>MRKLLWVAAGLAGIAAASGCGAPQTSGPAAGTTTAPPSVTAPRSVTAPPSASRAPAGATELLARAEAAMGAEAGWTFTVTGKESLTQSGAPEGQGSRASYSARVDRTAGPEALHQTGTVTGKNGSKAEEVVSAGGTGYVREGAPGAPWTKGPLTDPEIAAKVEDPLDALASFADYAERGERIEVVRSGGEIRLRLRVPSATLAEREERPAVARAAREFLPTLRKLRKAGVTAGEKKIVLTGLEESLVLDAKTHRMRSYRSSFGFAVPHEGRQLRYAQELGADTRGVFTGRIEAPVTAR</sequence>
<protein>
    <recommendedName>
        <fullName evidence="5">Lipoprotein</fullName>
    </recommendedName>
</protein>
<proteinExistence type="predicted"/>
<gene>
    <name evidence="3" type="ORF">DEJ46_11815</name>
</gene>
<accession>A0A5P2AS57</accession>
<dbReference type="PROSITE" id="PS51257">
    <property type="entry name" value="PROKAR_LIPOPROTEIN"/>
    <property type="match status" value="1"/>
</dbReference>
<dbReference type="Gene3D" id="2.50.20.20">
    <property type="match status" value="1"/>
</dbReference>
<name>A0A5P2AS57_STRVZ</name>
<dbReference type="EMBL" id="CP029194">
    <property type="protein sequence ID" value="QES19701.1"/>
    <property type="molecule type" value="Genomic_DNA"/>
</dbReference>
<feature type="region of interest" description="Disordered" evidence="1">
    <location>
        <begin position="18"/>
        <end position="56"/>
    </location>
</feature>
<evidence type="ECO:0000256" key="1">
    <source>
        <dbReference type="SAM" id="MobiDB-lite"/>
    </source>
</evidence>